<dbReference type="Pfam" id="PF08845">
    <property type="entry name" value="SymE_toxin"/>
    <property type="match status" value="1"/>
</dbReference>
<dbReference type="EMBL" id="QJUM01000007">
    <property type="protein sequence ID" value="TBV07648.1"/>
    <property type="molecule type" value="Genomic_DNA"/>
</dbReference>
<dbReference type="InterPro" id="IPR014944">
    <property type="entry name" value="Toxin_SymE-like"/>
</dbReference>
<protein>
    <submittedName>
        <fullName evidence="2">Type I toxin-antitoxin system SymE family toxin</fullName>
    </submittedName>
</protein>
<accession>A0ABY1Z8H3</accession>
<dbReference type="RefSeq" id="WP_131173245.1">
    <property type="nucleotide sequence ID" value="NZ_QJUM01000007.1"/>
</dbReference>
<name>A0ABY1Z8H3_9GAMM</name>
<keyword evidence="3" id="KW-1185">Reference proteome</keyword>
<sequence length="71" mass="8294">MTAQAVFPLSRQLTIGYTYYECRNRNRWPLPPPVPFLRLQGYWLQQAGFAIGQRVCIQVSEQRLIIIPSEI</sequence>
<reference evidence="2 3" key="1">
    <citation type="submission" date="2018-06" db="EMBL/GenBank/DDBJ databases">
        <title>Three novel Pseudomonas species isolated from symptomatic oak.</title>
        <authorList>
            <person name="Bueno-Gonzalez V."/>
            <person name="Brady C."/>
        </authorList>
    </citation>
    <scope>NUCLEOTIDE SEQUENCE [LARGE SCALE GENOMIC DNA]</scope>
    <source>
        <strain evidence="2 3">P26B</strain>
    </source>
</reference>
<gene>
    <name evidence="2" type="ORF">DNK34_08045</name>
</gene>
<proteinExistence type="predicted"/>
<evidence type="ECO:0000259" key="1">
    <source>
        <dbReference type="Pfam" id="PF08845"/>
    </source>
</evidence>
<feature type="domain" description="Toxin SymE-like" evidence="1">
    <location>
        <begin position="11"/>
        <end position="68"/>
    </location>
</feature>
<organism evidence="2 3">
    <name type="scientific">Phytopseudomonas dryadis</name>
    <dbReference type="NCBI Taxonomy" id="2487520"/>
    <lineage>
        <taxon>Bacteria</taxon>
        <taxon>Pseudomonadati</taxon>
        <taxon>Pseudomonadota</taxon>
        <taxon>Gammaproteobacteria</taxon>
        <taxon>Pseudomonadales</taxon>
        <taxon>Pseudomonadaceae</taxon>
        <taxon>Phytopseudomonas</taxon>
    </lineage>
</organism>
<evidence type="ECO:0000313" key="2">
    <source>
        <dbReference type="EMBL" id="TBV07648.1"/>
    </source>
</evidence>
<dbReference type="Proteomes" id="UP000291334">
    <property type="component" value="Unassembled WGS sequence"/>
</dbReference>
<evidence type="ECO:0000313" key="3">
    <source>
        <dbReference type="Proteomes" id="UP000291334"/>
    </source>
</evidence>
<comment type="caution">
    <text evidence="2">The sequence shown here is derived from an EMBL/GenBank/DDBJ whole genome shotgun (WGS) entry which is preliminary data.</text>
</comment>